<accession>A0A669Q701</accession>
<keyword evidence="3" id="KW-1185">Reference proteome</keyword>
<proteinExistence type="predicted"/>
<dbReference type="Ensembl" id="ENSPCLT00000013242.1">
    <property type="protein sequence ID" value="ENSPCLP00000009831.1"/>
    <property type="gene ID" value="ENSPCLG00000008092.1"/>
</dbReference>
<dbReference type="AlphaFoldDB" id="A0A669Q701"/>
<sequence>MEGLWGDCDEDPEPGGTLHPPTSQPHPSPAVQTCPLRDSEEGPLAQMQTLRDFEKVTAAGAGGWGTPHVCVLE</sequence>
<protein>
    <submittedName>
        <fullName evidence="2">Uncharacterized protein</fullName>
    </submittedName>
</protein>
<evidence type="ECO:0000313" key="2">
    <source>
        <dbReference type="Ensembl" id="ENSPCLP00000009831.1"/>
    </source>
</evidence>
<evidence type="ECO:0000256" key="1">
    <source>
        <dbReference type="SAM" id="MobiDB-lite"/>
    </source>
</evidence>
<name>A0A669Q701_PHACC</name>
<organism evidence="2 3">
    <name type="scientific">Phasianus colchicus</name>
    <name type="common">Common pheasant</name>
    <dbReference type="NCBI Taxonomy" id="9054"/>
    <lineage>
        <taxon>Eukaryota</taxon>
        <taxon>Metazoa</taxon>
        <taxon>Chordata</taxon>
        <taxon>Craniata</taxon>
        <taxon>Vertebrata</taxon>
        <taxon>Euteleostomi</taxon>
        <taxon>Archelosauria</taxon>
        <taxon>Archosauria</taxon>
        <taxon>Dinosauria</taxon>
        <taxon>Saurischia</taxon>
        <taxon>Theropoda</taxon>
        <taxon>Coelurosauria</taxon>
        <taxon>Aves</taxon>
        <taxon>Neognathae</taxon>
        <taxon>Galloanserae</taxon>
        <taxon>Galliformes</taxon>
        <taxon>Phasianidae</taxon>
        <taxon>Phasianinae</taxon>
        <taxon>Phasianus</taxon>
    </lineage>
</organism>
<reference evidence="2" key="2">
    <citation type="submission" date="2025-09" db="UniProtKB">
        <authorList>
            <consortium name="Ensembl"/>
        </authorList>
    </citation>
    <scope>IDENTIFICATION</scope>
</reference>
<reference evidence="2" key="1">
    <citation type="submission" date="2025-08" db="UniProtKB">
        <authorList>
            <consortium name="Ensembl"/>
        </authorList>
    </citation>
    <scope>IDENTIFICATION</scope>
</reference>
<feature type="region of interest" description="Disordered" evidence="1">
    <location>
        <begin position="1"/>
        <end position="37"/>
    </location>
</feature>
<evidence type="ECO:0000313" key="3">
    <source>
        <dbReference type="Proteomes" id="UP000472261"/>
    </source>
</evidence>
<dbReference type="Proteomes" id="UP000472261">
    <property type="component" value="Unplaced"/>
</dbReference>